<dbReference type="InterPro" id="IPR003347">
    <property type="entry name" value="JmjC_dom"/>
</dbReference>
<organism evidence="2 3">
    <name type="scientific">Exophiala xenobiotica</name>
    <dbReference type="NCBI Taxonomy" id="348802"/>
    <lineage>
        <taxon>Eukaryota</taxon>
        <taxon>Fungi</taxon>
        <taxon>Dikarya</taxon>
        <taxon>Ascomycota</taxon>
        <taxon>Pezizomycotina</taxon>
        <taxon>Eurotiomycetes</taxon>
        <taxon>Chaetothyriomycetidae</taxon>
        <taxon>Chaetothyriales</taxon>
        <taxon>Herpotrichiellaceae</taxon>
        <taxon>Exophiala</taxon>
    </lineage>
</organism>
<protein>
    <recommendedName>
        <fullName evidence="1">JmjC domain-containing protein</fullName>
    </recommendedName>
</protein>
<dbReference type="EMBL" id="KN847321">
    <property type="protein sequence ID" value="KIW53037.1"/>
    <property type="molecule type" value="Genomic_DNA"/>
</dbReference>
<dbReference type="GeneID" id="25330547"/>
<dbReference type="Gene3D" id="2.60.120.650">
    <property type="entry name" value="Cupin"/>
    <property type="match status" value="1"/>
</dbReference>
<dbReference type="PANTHER" id="PTHR12461:SF105">
    <property type="entry name" value="HYPOXIA-INDUCIBLE FACTOR 1-ALPHA INHIBITOR"/>
    <property type="match status" value="1"/>
</dbReference>
<dbReference type="PANTHER" id="PTHR12461">
    <property type="entry name" value="HYPOXIA-INDUCIBLE FACTOR 1 ALPHA INHIBITOR-RELATED"/>
    <property type="match status" value="1"/>
</dbReference>
<dbReference type="PROSITE" id="PS51184">
    <property type="entry name" value="JMJC"/>
    <property type="match status" value="1"/>
</dbReference>
<dbReference type="SUPFAM" id="SSF51197">
    <property type="entry name" value="Clavaminate synthase-like"/>
    <property type="match status" value="1"/>
</dbReference>
<name>A0A0D2CSR6_9EURO</name>
<dbReference type="HOGENOM" id="CLU_054409_0_0_1"/>
<dbReference type="InterPro" id="IPR041667">
    <property type="entry name" value="Cupin_8"/>
</dbReference>
<dbReference type="Pfam" id="PF13621">
    <property type="entry name" value="Cupin_8"/>
    <property type="match status" value="1"/>
</dbReference>
<evidence type="ECO:0000259" key="1">
    <source>
        <dbReference type="PROSITE" id="PS51184"/>
    </source>
</evidence>
<dbReference type="OrthoDB" id="263283at2759"/>
<proteinExistence type="predicted"/>
<evidence type="ECO:0000313" key="3">
    <source>
        <dbReference type="Proteomes" id="UP000054342"/>
    </source>
</evidence>
<evidence type="ECO:0000313" key="2">
    <source>
        <dbReference type="EMBL" id="KIW53037.1"/>
    </source>
</evidence>
<sequence length="331" mass="36993">MQCLATRGKSIKAPRICLNRQLFISTSRRFTTPSRPFHLQVPLLSSWNPDEFETEAFVPASPARLPRSAAHLPPACSKWFIHDHSIDYDLITTGCDKLSIPQSSELRTSFWSDHESTIVPLELTSKGPDGEEIFRRVEAPLKVLLAHLSRPQRAPSEHSIYLAQCDLTSLPESITHDIPSPRLVTRSSSGRIKGDVYASSLWLGRPPTYTPLHRDPNPNVFIQLAGRKVLRLLPPEVGAAIYDDVQKELSHDHGSATIRGEEMMAGPEKLALHAAIWPDDHTTSRYAQVLSTYGLETEVSLGDALFIPRGWWHSVKGVGEGITASVNWWFR</sequence>
<keyword evidence="3" id="KW-1185">Reference proteome</keyword>
<feature type="domain" description="JmjC" evidence="1">
    <location>
        <begin position="167"/>
        <end position="331"/>
    </location>
</feature>
<accession>A0A0D2CSR6</accession>
<dbReference type="SMART" id="SM00558">
    <property type="entry name" value="JmjC"/>
    <property type="match status" value="1"/>
</dbReference>
<dbReference type="RefSeq" id="XP_013313621.1">
    <property type="nucleotide sequence ID" value="XM_013458167.1"/>
</dbReference>
<dbReference type="AlphaFoldDB" id="A0A0D2CSR6"/>
<gene>
    <name evidence="2" type="ORF">PV05_08639</name>
</gene>
<reference evidence="2 3" key="1">
    <citation type="submission" date="2015-01" db="EMBL/GenBank/DDBJ databases">
        <title>The Genome Sequence of Exophiala xenobiotica CBS118157.</title>
        <authorList>
            <consortium name="The Broad Institute Genomics Platform"/>
            <person name="Cuomo C."/>
            <person name="de Hoog S."/>
            <person name="Gorbushina A."/>
            <person name="Stielow B."/>
            <person name="Teixiera M."/>
            <person name="Abouelleil A."/>
            <person name="Chapman S.B."/>
            <person name="Priest M."/>
            <person name="Young S.K."/>
            <person name="Wortman J."/>
            <person name="Nusbaum C."/>
            <person name="Birren B."/>
        </authorList>
    </citation>
    <scope>NUCLEOTIDE SEQUENCE [LARGE SCALE GENOMIC DNA]</scope>
    <source>
        <strain evidence="2 3">CBS 118157</strain>
    </source>
</reference>
<dbReference type="Proteomes" id="UP000054342">
    <property type="component" value="Unassembled WGS sequence"/>
</dbReference>